<evidence type="ECO:0000259" key="2">
    <source>
        <dbReference type="Pfam" id="PF00582"/>
    </source>
</evidence>
<dbReference type="CDD" id="cd00293">
    <property type="entry name" value="USP-like"/>
    <property type="match status" value="1"/>
</dbReference>
<accession>A0ABP8RSK1</accession>
<dbReference type="EMBL" id="BAABGT010000036">
    <property type="protein sequence ID" value="GAA4547419.1"/>
    <property type="molecule type" value="Genomic_DNA"/>
</dbReference>
<comment type="caution">
    <text evidence="3">The sequence shown here is derived from an EMBL/GenBank/DDBJ whole genome shotgun (WGS) entry which is preliminary data.</text>
</comment>
<dbReference type="PRINTS" id="PR01438">
    <property type="entry name" value="UNVRSLSTRESS"/>
</dbReference>
<evidence type="ECO:0000256" key="1">
    <source>
        <dbReference type="ARBA" id="ARBA00008791"/>
    </source>
</evidence>
<dbReference type="Proteomes" id="UP001501598">
    <property type="component" value="Unassembled WGS sequence"/>
</dbReference>
<keyword evidence="4" id="KW-1185">Reference proteome</keyword>
<evidence type="ECO:0000313" key="4">
    <source>
        <dbReference type="Proteomes" id="UP001501598"/>
    </source>
</evidence>
<dbReference type="InterPro" id="IPR006016">
    <property type="entry name" value="UspA"/>
</dbReference>
<evidence type="ECO:0000313" key="3">
    <source>
        <dbReference type="EMBL" id="GAA4547419.1"/>
    </source>
</evidence>
<feature type="domain" description="UspA" evidence="2">
    <location>
        <begin position="10"/>
        <end position="143"/>
    </location>
</feature>
<name>A0ABP8RSK1_9PSEU</name>
<dbReference type="SUPFAM" id="SSF52402">
    <property type="entry name" value="Adenine nucleotide alpha hydrolases-like"/>
    <property type="match status" value="1"/>
</dbReference>
<reference evidence="4" key="1">
    <citation type="journal article" date="2019" name="Int. J. Syst. Evol. Microbiol.">
        <title>The Global Catalogue of Microorganisms (GCM) 10K type strain sequencing project: providing services to taxonomists for standard genome sequencing and annotation.</title>
        <authorList>
            <consortium name="The Broad Institute Genomics Platform"/>
            <consortium name="The Broad Institute Genome Sequencing Center for Infectious Disease"/>
            <person name="Wu L."/>
            <person name="Ma J."/>
        </authorList>
    </citation>
    <scope>NUCLEOTIDE SEQUENCE [LARGE SCALE GENOMIC DNA]</scope>
    <source>
        <strain evidence="4">JCM 17906</strain>
    </source>
</reference>
<dbReference type="PANTHER" id="PTHR46553:SF3">
    <property type="entry name" value="ADENINE NUCLEOTIDE ALPHA HYDROLASES-LIKE SUPERFAMILY PROTEIN"/>
    <property type="match status" value="1"/>
</dbReference>
<dbReference type="InterPro" id="IPR014729">
    <property type="entry name" value="Rossmann-like_a/b/a_fold"/>
</dbReference>
<protein>
    <submittedName>
        <fullName evidence="3">Universal stress protein</fullName>
    </submittedName>
</protein>
<dbReference type="RefSeq" id="WP_345418259.1">
    <property type="nucleotide sequence ID" value="NZ_BAABGT010000036.1"/>
</dbReference>
<sequence length="148" mass="15496">MTGAEHGPGRIVVGVDGSRSSREALRWAVRQAEATGAHVHAVIGWSIPVTYGPMPVPQLWTDWSGIARSTLDEALRATLGDRACEVKAEVVEGGAALVLLEAARDADLLVVGSRGHGGFAGLLLGSVAQHVATHARCPVVVVHDREEP</sequence>
<organism evidence="3 4">
    <name type="scientific">Pseudonocardia xishanensis</name>
    <dbReference type="NCBI Taxonomy" id="630995"/>
    <lineage>
        <taxon>Bacteria</taxon>
        <taxon>Bacillati</taxon>
        <taxon>Actinomycetota</taxon>
        <taxon>Actinomycetes</taxon>
        <taxon>Pseudonocardiales</taxon>
        <taxon>Pseudonocardiaceae</taxon>
        <taxon>Pseudonocardia</taxon>
    </lineage>
</organism>
<dbReference type="Gene3D" id="3.40.50.620">
    <property type="entry name" value="HUPs"/>
    <property type="match status" value="1"/>
</dbReference>
<gene>
    <name evidence="3" type="ORF">GCM10023175_31690</name>
</gene>
<proteinExistence type="inferred from homology"/>
<dbReference type="InterPro" id="IPR006015">
    <property type="entry name" value="Universal_stress_UspA"/>
</dbReference>
<comment type="similarity">
    <text evidence="1">Belongs to the universal stress protein A family.</text>
</comment>
<dbReference type="Pfam" id="PF00582">
    <property type="entry name" value="Usp"/>
    <property type="match status" value="1"/>
</dbReference>
<dbReference type="PANTHER" id="PTHR46553">
    <property type="entry name" value="ADENINE NUCLEOTIDE ALPHA HYDROLASES-LIKE SUPERFAMILY PROTEIN"/>
    <property type="match status" value="1"/>
</dbReference>